<organism evidence="1 2">
    <name type="scientific">Nocardia fluminea</name>
    <dbReference type="NCBI Taxonomy" id="134984"/>
    <lineage>
        <taxon>Bacteria</taxon>
        <taxon>Bacillati</taxon>
        <taxon>Actinomycetota</taxon>
        <taxon>Actinomycetes</taxon>
        <taxon>Mycobacteriales</taxon>
        <taxon>Nocardiaceae</taxon>
        <taxon>Nocardia</taxon>
    </lineage>
</organism>
<keyword evidence="2" id="KW-1185">Reference proteome</keyword>
<evidence type="ECO:0000313" key="1">
    <source>
        <dbReference type="EMBL" id="PKV80277.1"/>
    </source>
</evidence>
<name>A0A2N3VFA0_9NOCA</name>
<dbReference type="EMBL" id="PJMW01000002">
    <property type="protein sequence ID" value="PKV80277.1"/>
    <property type="molecule type" value="Genomic_DNA"/>
</dbReference>
<accession>A0A2N3VFA0</accession>
<sequence length="42" mass="5113">MHERVMLRKLLDPTKKALLATPSLGPDQWWLRTVFQYDRHYT</sequence>
<dbReference type="Proteomes" id="UP000233766">
    <property type="component" value="Unassembled WGS sequence"/>
</dbReference>
<evidence type="ECO:0000313" key="2">
    <source>
        <dbReference type="Proteomes" id="UP000233766"/>
    </source>
</evidence>
<comment type="caution">
    <text evidence="1">The sequence shown here is derived from an EMBL/GenBank/DDBJ whole genome shotgun (WGS) entry which is preliminary data.</text>
</comment>
<proteinExistence type="predicted"/>
<reference evidence="1 2" key="1">
    <citation type="submission" date="2017-12" db="EMBL/GenBank/DDBJ databases">
        <title>Sequencing the genomes of 1000 Actinobacteria strains.</title>
        <authorList>
            <person name="Klenk H.-P."/>
        </authorList>
    </citation>
    <scope>NUCLEOTIDE SEQUENCE [LARGE SCALE GENOMIC DNA]</scope>
    <source>
        <strain evidence="1 2">DSM 44489</strain>
    </source>
</reference>
<dbReference type="AlphaFoldDB" id="A0A2N3VFA0"/>
<protein>
    <submittedName>
        <fullName evidence="1">Uncharacterized protein</fullName>
    </submittedName>
</protein>
<gene>
    <name evidence="1" type="ORF">ATK86_4700</name>
</gene>